<keyword evidence="1" id="KW-0175">Coiled coil</keyword>
<proteinExistence type="predicted"/>
<keyword evidence="4" id="KW-1185">Reference proteome</keyword>
<feature type="compositionally biased region" description="Basic and acidic residues" evidence="2">
    <location>
        <begin position="204"/>
        <end position="214"/>
    </location>
</feature>
<comment type="caution">
    <text evidence="3">The sequence shown here is derived from an EMBL/GenBank/DDBJ whole genome shotgun (WGS) entry which is preliminary data.</text>
</comment>
<feature type="compositionally biased region" description="Basic residues" evidence="2">
    <location>
        <begin position="43"/>
        <end position="53"/>
    </location>
</feature>
<gene>
    <name evidence="3" type="ORF">LVIROSA_LOCUS15577</name>
</gene>
<feature type="region of interest" description="Disordered" evidence="2">
    <location>
        <begin position="194"/>
        <end position="214"/>
    </location>
</feature>
<feature type="coiled-coil region" evidence="1">
    <location>
        <begin position="157"/>
        <end position="184"/>
    </location>
</feature>
<sequence length="214" mass="23755">MILQYVYEKGRILVPADLQSVNPAVETGVLLPKGLGGTSKCVKSPKKPSKAKKPQVVPEQVESVVTKLVREQVHEPKEPAKEVVPSKSGVLKRLKKIEHRRRHSPNRPIVEGALEKSITSPKGVSVSSHKRILKPQLIRKEVTISEITAHVSTASKKRRARDMVKNIKKKAKALEDLLDEVVVETDLEGNESPILQSEFGFDSPQRDSPVKSNF</sequence>
<evidence type="ECO:0000313" key="4">
    <source>
        <dbReference type="Proteomes" id="UP001157418"/>
    </source>
</evidence>
<organism evidence="3 4">
    <name type="scientific">Lactuca virosa</name>
    <dbReference type="NCBI Taxonomy" id="75947"/>
    <lineage>
        <taxon>Eukaryota</taxon>
        <taxon>Viridiplantae</taxon>
        <taxon>Streptophyta</taxon>
        <taxon>Embryophyta</taxon>
        <taxon>Tracheophyta</taxon>
        <taxon>Spermatophyta</taxon>
        <taxon>Magnoliopsida</taxon>
        <taxon>eudicotyledons</taxon>
        <taxon>Gunneridae</taxon>
        <taxon>Pentapetalae</taxon>
        <taxon>asterids</taxon>
        <taxon>campanulids</taxon>
        <taxon>Asterales</taxon>
        <taxon>Asteraceae</taxon>
        <taxon>Cichorioideae</taxon>
        <taxon>Cichorieae</taxon>
        <taxon>Lactucinae</taxon>
        <taxon>Lactuca</taxon>
    </lineage>
</organism>
<reference evidence="3 4" key="1">
    <citation type="submission" date="2022-01" db="EMBL/GenBank/DDBJ databases">
        <authorList>
            <person name="Xiong W."/>
            <person name="Schranz E."/>
        </authorList>
    </citation>
    <scope>NUCLEOTIDE SEQUENCE [LARGE SCALE GENOMIC DNA]</scope>
</reference>
<name>A0AAU9MQK9_9ASTR</name>
<feature type="region of interest" description="Disordered" evidence="2">
    <location>
        <begin position="36"/>
        <end position="57"/>
    </location>
</feature>
<protein>
    <submittedName>
        <fullName evidence="3">Uncharacterized protein</fullName>
    </submittedName>
</protein>
<evidence type="ECO:0000256" key="2">
    <source>
        <dbReference type="SAM" id="MobiDB-lite"/>
    </source>
</evidence>
<dbReference type="EMBL" id="CAKMRJ010002223">
    <property type="protein sequence ID" value="CAH1428660.1"/>
    <property type="molecule type" value="Genomic_DNA"/>
</dbReference>
<accession>A0AAU9MQK9</accession>
<dbReference type="Proteomes" id="UP001157418">
    <property type="component" value="Unassembled WGS sequence"/>
</dbReference>
<dbReference type="AlphaFoldDB" id="A0AAU9MQK9"/>
<evidence type="ECO:0000256" key="1">
    <source>
        <dbReference type="SAM" id="Coils"/>
    </source>
</evidence>
<evidence type="ECO:0000313" key="3">
    <source>
        <dbReference type="EMBL" id="CAH1428660.1"/>
    </source>
</evidence>